<accession>A0AAP8NMJ3</accession>
<sequence>MKNESEIHIYTASFGKNPSVLINTTSTFALELLRKLENTAEKKDIIFIKDEQNLPWLALKTDKIIFYVWNNQILKIHFS</sequence>
<name>A0AAP8NMJ3_9BACT</name>
<dbReference type="Proteomes" id="UP000235914">
    <property type="component" value="Unassembled WGS sequence"/>
</dbReference>
<comment type="caution">
    <text evidence="1">The sequence shown here is derived from an EMBL/GenBank/DDBJ whole genome shotgun (WGS) entry which is preliminary data.</text>
</comment>
<evidence type="ECO:0000313" key="1">
    <source>
        <dbReference type="EMBL" id="PNC57592.1"/>
    </source>
</evidence>
<gene>
    <name evidence="1" type="ORF">CXU09_00490</name>
</gene>
<organism evidence="1 2">
    <name type="scientific">Akkermansia muciniphila</name>
    <dbReference type="NCBI Taxonomy" id="239935"/>
    <lineage>
        <taxon>Bacteria</taxon>
        <taxon>Pseudomonadati</taxon>
        <taxon>Verrucomicrobiota</taxon>
        <taxon>Verrucomicrobiia</taxon>
        <taxon>Verrucomicrobiales</taxon>
        <taxon>Akkermansiaceae</taxon>
        <taxon>Akkermansia</taxon>
    </lineage>
</organism>
<reference evidence="1 2" key="1">
    <citation type="journal article" date="2017" name="BMC Genomics">
        <title>Genome sequencing of 39 Akkermansia muciniphila isolates reveals its population structure, genomic and functional diverisity, and global distribution in mammalian gut microbiotas.</title>
        <authorList>
            <person name="Guo X."/>
            <person name="Li S."/>
            <person name="Zhang J."/>
            <person name="Wu F."/>
            <person name="Li X."/>
            <person name="Wu D."/>
            <person name="Zhang M."/>
            <person name="Ou Z."/>
            <person name="Jie Z."/>
            <person name="Yan Q."/>
            <person name="Li P."/>
            <person name="Yi J."/>
            <person name="Peng Y."/>
        </authorList>
    </citation>
    <scope>NUCLEOTIDE SEQUENCE [LARGE SCALE GENOMIC DNA]</scope>
    <source>
        <strain evidence="1 2">GP43</strain>
    </source>
</reference>
<proteinExistence type="predicted"/>
<dbReference type="AlphaFoldDB" id="A0AAP8NMJ3"/>
<protein>
    <submittedName>
        <fullName evidence="1">Uncharacterized protein</fullName>
    </submittedName>
</protein>
<dbReference type="EMBL" id="PJKN01000001">
    <property type="protein sequence ID" value="PNC57592.1"/>
    <property type="molecule type" value="Genomic_DNA"/>
</dbReference>
<evidence type="ECO:0000313" key="2">
    <source>
        <dbReference type="Proteomes" id="UP000235914"/>
    </source>
</evidence>